<name>A0A7X8YGV6_9VIBR</name>
<sequence length="238" mass="26481">MTKTPIRCVIFDCDGTLVDSERLCCQALVNVFTALGHTLTFQQCRDHFKGGKLAEILADVVDLLKVNILLDELEPLYRDELARLFQAYLTSMPGAHALLDTLDAHNIEYCVASNAPKNKIELALSLTGLLDRFQGRIFSAFDTNSWKPDPDIVIYSAMTMGFSLKECVYIDDSPKGVEAGVNAGVTTFQLFNGSPANQIDFPAVYVISELSELRQHILYPSDFKMLDSEPLNRKSSPH</sequence>
<dbReference type="SFLD" id="SFLDG01129">
    <property type="entry name" value="C1.5:_HAD__Beta-PGM__Phosphata"/>
    <property type="match status" value="1"/>
</dbReference>
<comment type="similarity">
    <text evidence="2">Belongs to the HAD-like hydrolase superfamily. CbbY/CbbZ/Gph/YieH family.</text>
</comment>
<dbReference type="InterPro" id="IPR041492">
    <property type="entry name" value="HAD_2"/>
</dbReference>
<evidence type="ECO:0000256" key="4">
    <source>
        <dbReference type="ARBA" id="ARBA00022842"/>
    </source>
</evidence>
<dbReference type="NCBIfam" id="TIGR01509">
    <property type="entry name" value="HAD-SF-IA-v3"/>
    <property type="match status" value="1"/>
</dbReference>
<evidence type="ECO:0000256" key="3">
    <source>
        <dbReference type="ARBA" id="ARBA00022723"/>
    </source>
</evidence>
<dbReference type="Gene3D" id="3.40.50.1000">
    <property type="entry name" value="HAD superfamily/HAD-like"/>
    <property type="match status" value="1"/>
</dbReference>
<keyword evidence="3" id="KW-0479">Metal-binding</keyword>
<comment type="cofactor">
    <cofactor evidence="1">
        <name>Mg(2+)</name>
        <dbReference type="ChEBI" id="CHEBI:18420"/>
    </cofactor>
</comment>
<dbReference type="RefSeq" id="WP_168836557.1">
    <property type="nucleotide sequence ID" value="NZ_JABAIK010000009.1"/>
</dbReference>
<protein>
    <submittedName>
        <fullName evidence="5">HAD-IA family hydrolase</fullName>
    </submittedName>
</protein>
<dbReference type="Pfam" id="PF13419">
    <property type="entry name" value="HAD_2"/>
    <property type="match status" value="1"/>
</dbReference>
<organism evidence="5 6">
    <name type="scientific">Vibrio agarilyticus</name>
    <dbReference type="NCBI Taxonomy" id="2726741"/>
    <lineage>
        <taxon>Bacteria</taxon>
        <taxon>Pseudomonadati</taxon>
        <taxon>Pseudomonadota</taxon>
        <taxon>Gammaproteobacteria</taxon>
        <taxon>Vibrionales</taxon>
        <taxon>Vibrionaceae</taxon>
        <taxon>Vibrio</taxon>
    </lineage>
</organism>
<evidence type="ECO:0000313" key="6">
    <source>
        <dbReference type="Proteomes" id="UP000535589"/>
    </source>
</evidence>
<dbReference type="InterPro" id="IPR006439">
    <property type="entry name" value="HAD-SF_hydro_IA"/>
</dbReference>
<comment type="caution">
    <text evidence="5">The sequence shown here is derived from an EMBL/GenBank/DDBJ whole genome shotgun (WGS) entry which is preliminary data.</text>
</comment>
<dbReference type="PRINTS" id="PR00413">
    <property type="entry name" value="HADHALOGNASE"/>
</dbReference>
<evidence type="ECO:0000313" key="5">
    <source>
        <dbReference type="EMBL" id="NLS13433.1"/>
    </source>
</evidence>
<gene>
    <name evidence="5" type="ORF">HGP28_11065</name>
</gene>
<dbReference type="SFLD" id="SFLDG01135">
    <property type="entry name" value="C1.5.6:_HAD__Beta-PGM__Phospha"/>
    <property type="match status" value="1"/>
</dbReference>
<dbReference type="SFLD" id="SFLDS00003">
    <property type="entry name" value="Haloacid_Dehalogenase"/>
    <property type="match status" value="1"/>
</dbReference>
<dbReference type="InterPro" id="IPR023214">
    <property type="entry name" value="HAD_sf"/>
</dbReference>
<dbReference type="PANTHER" id="PTHR46193:SF10">
    <property type="entry name" value="6-PHOSPHOGLUCONATE PHOSPHATASE"/>
    <property type="match status" value="1"/>
</dbReference>
<dbReference type="Gene3D" id="1.10.150.240">
    <property type="entry name" value="Putative phosphatase, domain 2"/>
    <property type="match status" value="1"/>
</dbReference>
<reference evidence="5 6" key="1">
    <citation type="submission" date="2020-04" db="EMBL/GenBank/DDBJ databases">
        <title>Vibrio sp. SM6, a novel species isolated from seawater.</title>
        <authorList>
            <person name="Wang X."/>
        </authorList>
    </citation>
    <scope>NUCLEOTIDE SEQUENCE [LARGE SCALE GENOMIC DNA]</scope>
    <source>
        <strain evidence="5 6">SM6</strain>
    </source>
</reference>
<dbReference type="CDD" id="cd07526">
    <property type="entry name" value="HAD_BPGM_like"/>
    <property type="match status" value="1"/>
</dbReference>
<dbReference type="GO" id="GO:0016787">
    <property type="term" value="F:hydrolase activity"/>
    <property type="evidence" value="ECO:0007669"/>
    <property type="project" value="UniProtKB-KW"/>
</dbReference>
<keyword evidence="5" id="KW-0378">Hydrolase</keyword>
<dbReference type="Proteomes" id="UP000535589">
    <property type="component" value="Unassembled WGS sequence"/>
</dbReference>
<dbReference type="GO" id="GO:0046872">
    <property type="term" value="F:metal ion binding"/>
    <property type="evidence" value="ECO:0007669"/>
    <property type="project" value="UniProtKB-KW"/>
</dbReference>
<keyword evidence="4" id="KW-0460">Magnesium</keyword>
<keyword evidence="6" id="KW-1185">Reference proteome</keyword>
<dbReference type="InterPro" id="IPR036412">
    <property type="entry name" value="HAD-like_sf"/>
</dbReference>
<evidence type="ECO:0000256" key="2">
    <source>
        <dbReference type="ARBA" id="ARBA00006171"/>
    </source>
</evidence>
<dbReference type="InterPro" id="IPR023198">
    <property type="entry name" value="PGP-like_dom2"/>
</dbReference>
<dbReference type="EMBL" id="JABAIK010000009">
    <property type="protein sequence ID" value="NLS13433.1"/>
    <property type="molecule type" value="Genomic_DNA"/>
</dbReference>
<dbReference type="PANTHER" id="PTHR46193">
    <property type="entry name" value="6-PHOSPHOGLUCONATE PHOSPHATASE"/>
    <property type="match status" value="1"/>
</dbReference>
<dbReference type="AlphaFoldDB" id="A0A7X8YGV6"/>
<proteinExistence type="inferred from homology"/>
<dbReference type="SUPFAM" id="SSF56784">
    <property type="entry name" value="HAD-like"/>
    <property type="match status" value="1"/>
</dbReference>
<evidence type="ECO:0000256" key="1">
    <source>
        <dbReference type="ARBA" id="ARBA00001946"/>
    </source>
</evidence>
<accession>A0A7X8YGV6</accession>
<dbReference type="InterPro" id="IPR051600">
    <property type="entry name" value="Beta-PGM-like"/>
</dbReference>